<dbReference type="AlphaFoldDB" id="M5UB47"/>
<keyword evidence="3" id="KW-0433">Leucine-rich repeat</keyword>
<dbReference type="InterPro" id="IPR032675">
    <property type="entry name" value="LRR_dom_sf"/>
</dbReference>
<evidence type="ECO:0000256" key="7">
    <source>
        <dbReference type="ARBA" id="ARBA00022777"/>
    </source>
</evidence>
<dbReference type="OrthoDB" id="243056at2"/>
<evidence type="ECO:0000256" key="6">
    <source>
        <dbReference type="ARBA" id="ARBA00022741"/>
    </source>
</evidence>
<keyword evidence="4" id="KW-0808">Transferase</keyword>
<dbReference type="PROSITE" id="PS51450">
    <property type="entry name" value="LRR"/>
    <property type="match status" value="4"/>
</dbReference>
<evidence type="ECO:0000256" key="10">
    <source>
        <dbReference type="ARBA" id="ARBA00047899"/>
    </source>
</evidence>
<dbReference type="InterPro" id="IPR055414">
    <property type="entry name" value="LRR_R13L4/SHOC2-like"/>
</dbReference>
<dbReference type="PRINTS" id="PR00449">
    <property type="entry name" value="RASTRNSFRMNG"/>
</dbReference>
<dbReference type="RefSeq" id="WP_008680517.1">
    <property type="nucleotide sequence ID" value="NZ_ANOH01000228.1"/>
</dbReference>
<feature type="domain" description="Roc" evidence="12">
    <location>
        <begin position="408"/>
        <end position="587"/>
    </location>
</feature>
<comment type="caution">
    <text evidence="13">The sequence shown here is derived from an EMBL/GenBank/DDBJ whole genome shotgun (WGS) entry which is preliminary data.</text>
</comment>
<dbReference type="Pfam" id="PF25497">
    <property type="entry name" value="COR-B"/>
    <property type="match status" value="1"/>
</dbReference>
<keyword evidence="2" id="KW-0723">Serine/threonine-protein kinase</keyword>
<dbReference type="InterPro" id="IPR050715">
    <property type="entry name" value="LRR-SigEffector_domain"/>
</dbReference>
<dbReference type="Gene3D" id="1.10.10.10">
    <property type="entry name" value="Winged helix-like DNA-binding domain superfamily/Winged helix DNA-binding domain"/>
    <property type="match status" value="1"/>
</dbReference>
<dbReference type="PRINTS" id="PR00019">
    <property type="entry name" value="LEURICHRPT"/>
</dbReference>
<dbReference type="Proteomes" id="UP000011885">
    <property type="component" value="Unassembled WGS sequence"/>
</dbReference>
<dbReference type="Gene3D" id="3.30.310.200">
    <property type="match status" value="1"/>
</dbReference>
<evidence type="ECO:0000256" key="11">
    <source>
        <dbReference type="ARBA" id="ARBA00048679"/>
    </source>
</evidence>
<dbReference type="InterPro" id="IPR057263">
    <property type="entry name" value="COR-B"/>
</dbReference>
<protein>
    <recommendedName>
        <fullName evidence="1">non-specific serine/threonine protein kinase</fullName>
        <ecNumber evidence="1">2.7.11.1</ecNumber>
    </recommendedName>
</protein>
<accession>M5UB47</accession>
<evidence type="ECO:0000313" key="13">
    <source>
        <dbReference type="EMBL" id="EMI55076.1"/>
    </source>
</evidence>
<dbReference type="GO" id="GO:0004674">
    <property type="term" value="F:protein serine/threonine kinase activity"/>
    <property type="evidence" value="ECO:0007669"/>
    <property type="project" value="UniProtKB-KW"/>
</dbReference>
<comment type="catalytic activity">
    <reaction evidence="10">
        <text>L-threonyl-[protein] + ATP = O-phospho-L-threonyl-[protein] + ADP + H(+)</text>
        <dbReference type="Rhea" id="RHEA:46608"/>
        <dbReference type="Rhea" id="RHEA-COMP:11060"/>
        <dbReference type="Rhea" id="RHEA-COMP:11605"/>
        <dbReference type="ChEBI" id="CHEBI:15378"/>
        <dbReference type="ChEBI" id="CHEBI:30013"/>
        <dbReference type="ChEBI" id="CHEBI:30616"/>
        <dbReference type="ChEBI" id="CHEBI:61977"/>
        <dbReference type="ChEBI" id="CHEBI:456216"/>
        <dbReference type="EC" id="2.7.11.1"/>
    </reaction>
</comment>
<evidence type="ECO:0000256" key="8">
    <source>
        <dbReference type="ARBA" id="ARBA00022840"/>
    </source>
</evidence>
<dbReference type="PANTHER" id="PTHR45752:SF187">
    <property type="entry name" value="LEUCINE-RICH REPEAT AND IQ DOMAIN-CONTAINING PROTEIN 4"/>
    <property type="match status" value="1"/>
</dbReference>
<dbReference type="SUPFAM" id="SSF52540">
    <property type="entry name" value="P-loop containing nucleoside triphosphate hydrolases"/>
    <property type="match status" value="1"/>
</dbReference>
<keyword evidence="7" id="KW-0418">Kinase</keyword>
<sequence length="1157" mass="130895">MSDSSPETAFDEFNQSVSNEIRAVRRSGKRKLKIANIPLEELTPEICTIEGLESLSLSSLNVRELPDWVGTLTDLTELSIRQVPLTSSLDCICNLTNLQVLDISGLRVAKLPANLGALRALTHLRIHSCQFDSLPDSIGELDCLIELEVVNARLATLTRHIGNLQSLCRLDLSKNKLTNVPDELGAVSHLKFLNLSENNIEVLPNEISDLEELEILKVSMNSLKTLPSNLRGLKSLAELDLAENDLVGLPESLSFVRSLKTIDVRCNKIQSLPGSLGDLHDLRELKLQGNRIEQLPESIGKLTDLNFVDLSENRLTFLPDQIAGLKSLRRISLKSNNLLTIPASIGELSELASLDLSNNRLSSLPRSVSSLDRIELRLHGNPIPDSMKAAHEAGWDAFCAFLQGVSTDGIRLYEAKMLLIGEGGVGKTSLVEALLGKEFVDGRKTTHGIELKQLVLDHPDDVDDDGNATSISLNTWDFGGQKVYRVTHQFFYSPRALYVIVWEARRGVENSRVEEWLRHIKMRAGADVRALVVATHCGSLDRVPRIDEQRLRDEFGDVICGFFEVDSKTGLGIEHLRSAISVQAAALPQVGELFPKAWSHAKQEVIRSRSATIKWSTFKRKCRTHKLDSVATTALAGLLDNLGLIVYFGESLELDDLVILKPEWLSKAIGFVLEDKETIRDNGVLSHKRLPQIWDNPSRPNNERYGRDLHPHFLRLMERFDLSYRIDDQSSLVAELVPTNRPKLPWNRTDRLDPKQQKELSETRLVVQIEEDPPGLIPWLIVRNHRHNERRLHWTSGVFLTHVRHGQAHLEMVDRELFITVRSVYPQHFMNLLHDSVSSLIDERWPGLRGKYHMSVPCPTENVQKSKTVFCRGRFELTALRHFRSEGESSERCPACFEKHGIQRLLDGFETGDFDWESEFGNIVKFRDTAAAQLSRLESAVRSVLTALGTKPECPRLFSIVTDELSWIDRAKPSNWSDVWAKQRWRLTLWCEMPDEYHPVCCIGETGDHGDSTKGEYIIREPRKWLLKLMPLVHLSARTLALAGETFSAGFSTSPYSELADVKETIKILDAAVKMSKLMLEREKETRKYAEELDWDMKEPKASGAVLRDFERLLRHLDPVRKWGGLSRVLDKSSGDWIWVCEHHRRSIQPGLPDLQN</sequence>
<dbReference type="Pfam" id="PF08477">
    <property type="entry name" value="Roc"/>
    <property type="match status" value="1"/>
</dbReference>
<dbReference type="Gene3D" id="3.80.10.10">
    <property type="entry name" value="Ribonuclease Inhibitor"/>
    <property type="match status" value="1"/>
</dbReference>
<keyword evidence="14" id="KW-1185">Reference proteome</keyword>
<gene>
    <name evidence="13" type="ORF">RSSM_03400</name>
</gene>
<dbReference type="Gene3D" id="3.40.50.300">
    <property type="entry name" value="P-loop containing nucleotide triphosphate hydrolases"/>
    <property type="match status" value="1"/>
</dbReference>
<dbReference type="Pfam" id="PF16095">
    <property type="entry name" value="COR-A"/>
    <property type="match status" value="1"/>
</dbReference>
<reference evidence="13 14" key="1">
    <citation type="journal article" date="2013" name="Mar. Genomics">
        <title>Expression of sulfatases in Rhodopirellula baltica and the diversity of sulfatases in the genus Rhodopirellula.</title>
        <authorList>
            <person name="Wegner C.E."/>
            <person name="Richter-Heitmann T."/>
            <person name="Klindworth A."/>
            <person name="Klockow C."/>
            <person name="Richter M."/>
            <person name="Achstetter T."/>
            <person name="Glockner F.O."/>
            <person name="Harder J."/>
        </authorList>
    </citation>
    <scope>NUCLEOTIDE SEQUENCE [LARGE SCALE GENOMIC DNA]</scope>
    <source>
        <strain evidence="13 14">SM41</strain>
    </source>
</reference>
<dbReference type="InterPro" id="IPR003591">
    <property type="entry name" value="Leu-rich_rpt_typical-subtyp"/>
</dbReference>
<name>M5UB47_9BACT</name>
<comment type="catalytic activity">
    <reaction evidence="11">
        <text>L-seryl-[protein] + ATP = O-phospho-L-seryl-[protein] + ADP + H(+)</text>
        <dbReference type="Rhea" id="RHEA:17989"/>
        <dbReference type="Rhea" id="RHEA-COMP:9863"/>
        <dbReference type="Rhea" id="RHEA-COMP:11604"/>
        <dbReference type="ChEBI" id="CHEBI:15378"/>
        <dbReference type="ChEBI" id="CHEBI:29999"/>
        <dbReference type="ChEBI" id="CHEBI:30616"/>
        <dbReference type="ChEBI" id="CHEBI:83421"/>
        <dbReference type="ChEBI" id="CHEBI:456216"/>
        <dbReference type="EC" id="2.7.11.1"/>
    </reaction>
</comment>
<dbReference type="PROSITE" id="PS51424">
    <property type="entry name" value="ROC"/>
    <property type="match status" value="1"/>
</dbReference>
<proteinExistence type="predicted"/>
<dbReference type="InterPro" id="IPR020859">
    <property type="entry name" value="ROC"/>
</dbReference>
<dbReference type="Pfam" id="PF13855">
    <property type="entry name" value="LRR_8"/>
    <property type="match status" value="1"/>
</dbReference>
<dbReference type="InterPro" id="IPR027417">
    <property type="entry name" value="P-loop_NTPase"/>
</dbReference>
<evidence type="ECO:0000259" key="12">
    <source>
        <dbReference type="PROSITE" id="PS51424"/>
    </source>
</evidence>
<keyword evidence="8" id="KW-0067">ATP-binding</keyword>
<dbReference type="SMART" id="SM00369">
    <property type="entry name" value="LRR_TYP"/>
    <property type="match status" value="12"/>
</dbReference>
<evidence type="ECO:0000313" key="14">
    <source>
        <dbReference type="Proteomes" id="UP000011885"/>
    </source>
</evidence>
<dbReference type="InterPro" id="IPR032171">
    <property type="entry name" value="COR-A"/>
</dbReference>
<evidence type="ECO:0000256" key="5">
    <source>
        <dbReference type="ARBA" id="ARBA00022737"/>
    </source>
</evidence>
<dbReference type="InterPro" id="IPR036388">
    <property type="entry name" value="WH-like_DNA-bd_sf"/>
</dbReference>
<dbReference type="EMBL" id="ANOH01000228">
    <property type="protein sequence ID" value="EMI55076.1"/>
    <property type="molecule type" value="Genomic_DNA"/>
</dbReference>
<evidence type="ECO:0000256" key="9">
    <source>
        <dbReference type="ARBA" id="ARBA00023134"/>
    </source>
</evidence>
<dbReference type="SMART" id="SM00175">
    <property type="entry name" value="RAB"/>
    <property type="match status" value="1"/>
</dbReference>
<dbReference type="Pfam" id="PF23598">
    <property type="entry name" value="LRR_14"/>
    <property type="match status" value="2"/>
</dbReference>
<dbReference type="SUPFAM" id="SSF52058">
    <property type="entry name" value="L domain-like"/>
    <property type="match status" value="2"/>
</dbReference>
<keyword evidence="5" id="KW-0677">Repeat</keyword>
<dbReference type="Gene3D" id="1.10.10.2200">
    <property type="match status" value="1"/>
</dbReference>
<evidence type="ECO:0000256" key="4">
    <source>
        <dbReference type="ARBA" id="ARBA00022679"/>
    </source>
</evidence>
<evidence type="ECO:0000256" key="1">
    <source>
        <dbReference type="ARBA" id="ARBA00012513"/>
    </source>
</evidence>
<dbReference type="PANTHER" id="PTHR45752">
    <property type="entry name" value="LEUCINE-RICH REPEAT-CONTAINING"/>
    <property type="match status" value="1"/>
</dbReference>
<evidence type="ECO:0000256" key="2">
    <source>
        <dbReference type="ARBA" id="ARBA00022527"/>
    </source>
</evidence>
<dbReference type="GO" id="GO:0005524">
    <property type="term" value="F:ATP binding"/>
    <property type="evidence" value="ECO:0007669"/>
    <property type="project" value="UniProtKB-KW"/>
</dbReference>
<dbReference type="PATRIC" id="fig|1263870.3.peg.3615"/>
<keyword evidence="6" id="KW-0547">Nucleotide-binding</keyword>
<dbReference type="PROSITE" id="PS51419">
    <property type="entry name" value="RAB"/>
    <property type="match status" value="1"/>
</dbReference>
<dbReference type="InterPro" id="IPR001611">
    <property type="entry name" value="Leu-rich_rpt"/>
</dbReference>
<dbReference type="SMART" id="SM00364">
    <property type="entry name" value="LRR_BAC"/>
    <property type="match status" value="8"/>
</dbReference>
<organism evidence="13 14">
    <name type="scientific">Rhodopirellula sallentina SM41</name>
    <dbReference type="NCBI Taxonomy" id="1263870"/>
    <lineage>
        <taxon>Bacteria</taxon>
        <taxon>Pseudomonadati</taxon>
        <taxon>Planctomycetota</taxon>
        <taxon>Planctomycetia</taxon>
        <taxon>Pirellulales</taxon>
        <taxon>Pirellulaceae</taxon>
        <taxon>Rhodopirellula</taxon>
    </lineage>
</organism>
<dbReference type="EC" id="2.7.11.1" evidence="1"/>
<keyword evidence="9" id="KW-0342">GTP-binding</keyword>
<evidence type="ECO:0000256" key="3">
    <source>
        <dbReference type="ARBA" id="ARBA00022614"/>
    </source>
</evidence>